<dbReference type="OrthoDB" id="10264639at2759"/>
<keyword evidence="5" id="KW-1185">Reference proteome</keyword>
<organism evidence="4 5">
    <name type="scientific">Araneus ventricosus</name>
    <name type="common">Orbweaver spider</name>
    <name type="synonym">Epeira ventricosa</name>
    <dbReference type="NCBI Taxonomy" id="182803"/>
    <lineage>
        <taxon>Eukaryota</taxon>
        <taxon>Metazoa</taxon>
        <taxon>Ecdysozoa</taxon>
        <taxon>Arthropoda</taxon>
        <taxon>Chelicerata</taxon>
        <taxon>Arachnida</taxon>
        <taxon>Araneae</taxon>
        <taxon>Araneomorphae</taxon>
        <taxon>Entelegynae</taxon>
        <taxon>Araneoidea</taxon>
        <taxon>Araneidae</taxon>
        <taxon>Araneus</taxon>
    </lineage>
</organism>
<name>A0A4Y1ZTN8_ARAVE</name>
<dbReference type="Gene3D" id="1.10.455.10">
    <property type="entry name" value="Ribosomal protein S7 domain"/>
    <property type="match status" value="1"/>
</dbReference>
<dbReference type="AlphaFoldDB" id="A0A4Y1ZTN8"/>
<dbReference type="GO" id="GO:1990904">
    <property type="term" value="C:ribonucleoprotein complex"/>
    <property type="evidence" value="ECO:0007669"/>
    <property type="project" value="UniProtKB-KW"/>
</dbReference>
<dbReference type="EMBL" id="BGPR01153422">
    <property type="protein sequence ID" value="GBL67681.1"/>
    <property type="molecule type" value="Genomic_DNA"/>
</dbReference>
<evidence type="ECO:0000313" key="5">
    <source>
        <dbReference type="Proteomes" id="UP000499080"/>
    </source>
</evidence>
<gene>
    <name evidence="4" type="ORF">AVEN_73175_1</name>
</gene>
<proteinExistence type="inferred from homology"/>
<accession>A0A4Y1ZTN8</accession>
<sequence>MADTWDDASPIPMAQELPEIKLFGKWSSSDVQVSDISLT</sequence>
<evidence type="ECO:0000256" key="2">
    <source>
        <dbReference type="ARBA" id="ARBA00022980"/>
    </source>
</evidence>
<comment type="similarity">
    <text evidence="1">Belongs to the universal ribosomal protein uS7 family.</text>
</comment>
<evidence type="ECO:0000256" key="3">
    <source>
        <dbReference type="ARBA" id="ARBA00023274"/>
    </source>
</evidence>
<evidence type="ECO:0000313" key="4">
    <source>
        <dbReference type="EMBL" id="GBL67681.1"/>
    </source>
</evidence>
<evidence type="ECO:0000256" key="1">
    <source>
        <dbReference type="ARBA" id="ARBA00007151"/>
    </source>
</evidence>
<reference evidence="4 5" key="1">
    <citation type="journal article" date="2019" name="Sci. Rep.">
        <title>Orb-weaving spider Araneus ventricosus genome elucidates the spidroin gene catalogue.</title>
        <authorList>
            <person name="Kono N."/>
            <person name="Nakamura H."/>
            <person name="Ohtoshi R."/>
            <person name="Moran D.A.P."/>
            <person name="Shinohara A."/>
            <person name="Yoshida Y."/>
            <person name="Fujiwara M."/>
            <person name="Mori M."/>
            <person name="Tomita M."/>
            <person name="Arakawa K."/>
        </authorList>
    </citation>
    <scope>NUCLEOTIDE SEQUENCE [LARGE SCALE GENOMIC DNA]</scope>
</reference>
<keyword evidence="2" id="KW-0689">Ribosomal protein</keyword>
<dbReference type="GO" id="GO:0005840">
    <property type="term" value="C:ribosome"/>
    <property type="evidence" value="ECO:0007669"/>
    <property type="project" value="UniProtKB-KW"/>
</dbReference>
<protein>
    <submittedName>
        <fullName evidence="4">Uncharacterized protein</fullName>
    </submittedName>
</protein>
<dbReference type="InterPro" id="IPR036823">
    <property type="entry name" value="Ribosomal_uS7_dom_sf"/>
</dbReference>
<keyword evidence="3" id="KW-0687">Ribonucleoprotein</keyword>
<comment type="caution">
    <text evidence="4">The sequence shown here is derived from an EMBL/GenBank/DDBJ whole genome shotgun (WGS) entry which is preliminary data.</text>
</comment>
<feature type="non-terminal residue" evidence="4">
    <location>
        <position position="39"/>
    </location>
</feature>
<dbReference type="Proteomes" id="UP000499080">
    <property type="component" value="Unassembled WGS sequence"/>
</dbReference>